<sequence length="118" mass="12790">SFVPEGATLTSALASLTGITWGAAVVVPGLLRTVPRGFVRAWPADPPLASVGHEVLDDGERCLWIELSRSSRLFTAIGETSALVRRVVTLGNCLPSWDLARYAVEADTVLTYEPRRLR</sequence>
<dbReference type="AlphaFoldDB" id="A0A1X4G3D9"/>
<protein>
    <submittedName>
        <fullName evidence="2">Uncharacterized protein</fullName>
    </submittedName>
</protein>
<reference evidence="3" key="1">
    <citation type="submission" date="2017-04" db="EMBL/GenBank/DDBJ databases">
        <authorList>
            <person name="Abreu V.A."/>
            <person name="Popin R.V."/>
            <person name="Rigonato J."/>
            <person name="Andreote A.P."/>
            <person name="Schaker P.C."/>
            <person name="Hoff-Risseti C."/>
            <person name="Alvarenga D.O."/>
            <person name="Varani A.M."/>
            <person name="Fiore M.F."/>
        </authorList>
    </citation>
    <scope>NUCLEOTIDE SEQUENCE [LARGE SCALE GENOMIC DNA]</scope>
    <source>
        <strain evidence="3">CENA303</strain>
    </source>
</reference>
<comment type="caution">
    <text evidence="2">The sequence shown here is derived from an EMBL/GenBank/DDBJ whole genome shotgun (WGS) entry which is preliminary data.</text>
</comment>
<name>A0A1X4G3D9_9CYAN</name>
<gene>
    <name evidence="2" type="ORF">B7O87_14325</name>
</gene>
<accession>A0A1X4G3D9</accession>
<organism evidence="2 3">
    <name type="scientific">Cylindrospermopsis raciborskii CENA303</name>
    <dbReference type="NCBI Taxonomy" id="1170769"/>
    <lineage>
        <taxon>Bacteria</taxon>
        <taxon>Bacillati</taxon>
        <taxon>Cyanobacteriota</taxon>
        <taxon>Cyanophyceae</taxon>
        <taxon>Nostocales</taxon>
        <taxon>Aphanizomenonaceae</taxon>
        <taxon>Cylindrospermopsis</taxon>
    </lineage>
</organism>
<keyword evidence="1" id="KW-1133">Transmembrane helix</keyword>
<dbReference type="Proteomes" id="UP000192997">
    <property type="component" value="Unassembled WGS sequence"/>
</dbReference>
<dbReference type="EMBL" id="NBYN01000063">
    <property type="protein sequence ID" value="OSO88088.1"/>
    <property type="molecule type" value="Genomic_DNA"/>
</dbReference>
<feature type="transmembrane region" description="Helical" evidence="1">
    <location>
        <begin position="12"/>
        <end position="31"/>
    </location>
</feature>
<keyword evidence="1" id="KW-0472">Membrane</keyword>
<dbReference type="RefSeq" id="WP_179147505.1">
    <property type="nucleotide sequence ID" value="NZ_NBYN01000063.1"/>
</dbReference>
<feature type="non-terminal residue" evidence="2">
    <location>
        <position position="1"/>
    </location>
</feature>
<evidence type="ECO:0000313" key="2">
    <source>
        <dbReference type="EMBL" id="OSO88088.1"/>
    </source>
</evidence>
<evidence type="ECO:0000256" key="1">
    <source>
        <dbReference type="SAM" id="Phobius"/>
    </source>
</evidence>
<evidence type="ECO:0000313" key="3">
    <source>
        <dbReference type="Proteomes" id="UP000192997"/>
    </source>
</evidence>
<keyword evidence="1" id="KW-0812">Transmembrane</keyword>
<proteinExistence type="predicted"/>